<protein>
    <submittedName>
        <fullName evidence="1">Uncharacterized protein</fullName>
    </submittedName>
</protein>
<dbReference type="AlphaFoldDB" id="A0A1E1M6W0"/>
<evidence type="ECO:0000313" key="2">
    <source>
        <dbReference type="Proteomes" id="UP000177625"/>
    </source>
</evidence>
<name>A0A1E1M6W0_RHYSE</name>
<organism evidence="1 2">
    <name type="scientific">Rhynchosporium secalis</name>
    <name type="common">Barley scald fungus</name>
    <dbReference type="NCBI Taxonomy" id="38038"/>
    <lineage>
        <taxon>Eukaryota</taxon>
        <taxon>Fungi</taxon>
        <taxon>Dikarya</taxon>
        <taxon>Ascomycota</taxon>
        <taxon>Pezizomycotina</taxon>
        <taxon>Leotiomycetes</taxon>
        <taxon>Helotiales</taxon>
        <taxon>Ploettnerulaceae</taxon>
        <taxon>Rhynchosporium</taxon>
    </lineage>
</organism>
<sequence length="110" mass="13170">MLVFSVEVYIKYQFQPKVLWKTPLGQARTHCSPKPPFCIQKVGRFYVEAMRKQQVWFRRISKILILLYNLSRSKQACFSRSQLGIPSVRKLLRRYEIGLVFRLRIIFMTV</sequence>
<dbReference type="EMBL" id="FJVC01000188">
    <property type="protein sequence ID" value="CZT44818.1"/>
    <property type="molecule type" value="Genomic_DNA"/>
</dbReference>
<evidence type="ECO:0000313" key="1">
    <source>
        <dbReference type="EMBL" id="CZT44818.1"/>
    </source>
</evidence>
<reference evidence="2" key="1">
    <citation type="submission" date="2016-03" db="EMBL/GenBank/DDBJ databases">
        <authorList>
            <person name="Guldener U."/>
        </authorList>
    </citation>
    <scope>NUCLEOTIDE SEQUENCE [LARGE SCALE GENOMIC DNA]</scope>
</reference>
<proteinExistence type="predicted"/>
<accession>A0A1E1M6W0</accession>
<keyword evidence="2" id="KW-1185">Reference proteome</keyword>
<gene>
    <name evidence="1" type="ORF">RSE6_05055</name>
</gene>
<dbReference type="Proteomes" id="UP000177625">
    <property type="component" value="Unassembled WGS sequence"/>
</dbReference>